<dbReference type="Gene3D" id="3.10.20.300">
    <property type="entry name" value="mk0293 like domain"/>
    <property type="match status" value="1"/>
</dbReference>
<comment type="function">
    <text evidence="2">Involved in the biosynthesis of a nickel-pincer cofactor ((SCS)Ni(II) pincer complex). Binds Ni(2+), and functions in nickel delivery to pyridinium-3,5-bisthiocarboxylic acid mononucleotide (P2TMN), to form the mature cofactor. Is thus probably required for the activation of nickel-pincer cofactor-dependent enzymes.</text>
</comment>
<keyword evidence="2" id="KW-0456">Lyase</keyword>
<dbReference type="Proteomes" id="UP000184440">
    <property type="component" value="Unassembled WGS sequence"/>
</dbReference>
<comment type="catalytic activity">
    <reaction evidence="2">
        <text>Ni(II)-pyridinium-3,5-bisthiocarboxylate mononucleotide = pyridinium-3,5-bisthiocarboxylate mononucleotide + Ni(2+)</text>
        <dbReference type="Rhea" id="RHEA:54784"/>
        <dbReference type="ChEBI" id="CHEBI:49786"/>
        <dbReference type="ChEBI" id="CHEBI:137372"/>
        <dbReference type="ChEBI" id="CHEBI:137373"/>
        <dbReference type="EC" id="4.99.1.12"/>
    </reaction>
</comment>
<dbReference type="GO" id="GO:0016829">
    <property type="term" value="F:lyase activity"/>
    <property type="evidence" value="ECO:0007669"/>
    <property type="project" value="UniProtKB-UniRule"/>
</dbReference>
<protein>
    <recommendedName>
        <fullName evidence="2">Pyridinium-3,5-bisthiocarboxylic acid mononucleotide nickel insertion protein</fullName>
        <shortName evidence="2">P2TMN nickel insertion protein</shortName>
        <ecNumber evidence="2">4.99.1.12</ecNumber>
    </recommendedName>
    <alternativeName>
        <fullName evidence="2">Nickel-pincer cofactor biosynthesis protein LarC</fullName>
    </alternativeName>
</protein>
<dbReference type="EMBL" id="FRCS01000003">
    <property type="protein sequence ID" value="SHN15453.1"/>
    <property type="molecule type" value="Genomic_DNA"/>
</dbReference>
<dbReference type="GO" id="GO:0051604">
    <property type="term" value="P:protein maturation"/>
    <property type="evidence" value="ECO:0007669"/>
    <property type="project" value="UniProtKB-UniRule"/>
</dbReference>
<evidence type="ECO:0000313" key="4">
    <source>
        <dbReference type="Proteomes" id="UP000184440"/>
    </source>
</evidence>
<dbReference type="EC" id="4.99.1.12" evidence="2"/>
<evidence type="ECO:0000256" key="2">
    <source>
        <dbReference type="HAMAP-Rule" id="MF_01074"/>
    </source>
</evidence>
<dbReference type="Gene3D" id="3.30.70.1380">
    <property type="entry name" value="Transcriptional regulatory protein pf0864 domain like"/>
    <property type="match status" value="1"/>
</dbReference>
<evidence type="ECO:0000256" key="1">
    <source>
        <dbReference type="ARBA" id="ARBA00022596"/>
    </source>
</evidence>
<comment type="similarity">
    <text evidence="2">Belongs to the LarC family.</text>
</comment>
<evidence type="ECO:0000313" key="3">
    <source>
        <dbReference type="EMBL" id="SHN15453.1"/>
    </source>
</evidence>
<dbReference type="OrthoDB" id="9765625at2"/>
<dbReference type="Pfam" id="PF01969">
    <property type="entry name" value="Ni_insertion"/>
    <property type="match status" value="1"/>
</dbReference>
<dbReference type="InterPro" id="IPR002822">
    <property type="entry name" value="Ni_insertion"/>
</dbReference>
<keyword evidence="4" id="KW-1185">Reference proteome</keyword>
<dbReference type="PANTHER" id="PTHR36566:SF1">
    <property type="entry name" value="PYRIDINIUM-3,5-BISTHIOCARBOXYLIC ACID MONONUCLEOTIDE NICKEL INSERTION PROTEIN"/>
    <property type="match status" value="1"/>
</dbReference>
<name>A0A1M7PEP0_9ACTN</name>
<dbReference type="AlphaFoldDB" id="A0A1M7PEP0"/>
<keyword evidence="1 2" id="KW-0533">Nickel</keyword>
<organism evidence="3 4">
    <name type="scientific">Cryptosporangium aurantiacum</name>
    <dbReference type="NCBI Taxonomy" id="134849"/>
    <lineage>
        <taxon>Bacteria</taxon>
        <taxon>Bacillati</taxon>
        <taxon>Actinomycetota</taxon>
        <taxon>Actinomycetes</taxon>
        <taxon>Cryptosporangiales</taxon>
        <taxon>Cryptosporangiaceae</taxon>
        <taxon>Cryptosporangium</taxon>
    </lineage>
</organism>
<dbReference type="PANTHER" id="PTHR36566">
    <property type="entry name" value="NICKEL INSERTION PROTEIN-RELATED"/>
    <property type="match status" value="1"/>
</dbReference>
<dbReference type="NCBIfam" id="TIGR00299">
    <property type="entry name" value="nickel pincer cofactor biosynthesis protein LarC"/>
    <property type="match status" value="1"/>
</dbReference>
<dbReference type="GO" id="GO:0016151">
    <property type="term" value="F:nickel cation binding"/>
    <property type="evidence" value="ECO:0007669"/>
    <property type="project" value="UniProtKB-UniRule"/>
</dbReference>
<dbReference type="RefSeq" id="WP_073256002.1">
    <property type="nucleotide sequence ID" value="NZ_FRCS01000003.1"/>
</dbReference>
<gene>
    <name evidence="2" type="primary">larC</name>
    <name evidence="3" type="ORF">SAMN05443668_103278</name>
</gene>
<reference evidence="3 4" key="1">
    <citation type="submission" date="2016-11" db="EMBL/GenBank/DDBJ databases">
        <authorList>
            <person name="Jaros S."/>
            <person name="Januszkiewicz K."/>
            <person name="Wedrychowicz H."/>
        </authorList>
    </citation>
    <scope>NUCLEOTIDE SEQUENCE [LARGE SCALE GENOMIC DNA]</scope>
    <source>
        <strain evidence="3 4">DSM 46144</strain>
    </source>
</reference>
<dbReference type="HAMAP" id="MF_01074">
    <property type="entry name" value="LarC"/>
    <property type="match status" value="1"/>
</dbReference>
<sequence length="394" mass="40386">MSETLGWLDASGGISGDMLLGACLDAGVEAATLQAAVDGLHLPERVTLRTEEVRRAGLRAARVHVDAPPSTAARRLGDILGLLADADLHPVVRGRAADVFTALGAAEARVHGRPIETVHFHEVGALDSLADIVGAVAGLHALGIDRLICSPIAVGSGRMTTAHGDLPVPGPAVLELLRAAAAPATSGSVEAELATPTGVAVATTLASGFGAMPGMTPATVGVGAGRRDPVGHPNVTRLVVGRAAEASGEATVLESNVDDLDPRLWPPTLAALLAAGASDAWLTPILMKKGRPAHTVSVLCRPDHVDALLRVLFRHTSTIGVRKRTVTKAALDRTAGRVEVAGHPVRTKIASLDGEVLNVSVEYEDVLTVAAATGLPPKVVLATAEAQCAEVYAR</sequence>
<dbReference type="STRING" id="134849.SAMN05443668_103278"/>
<proteinExistence type="inferred from homology"/>
<accession>A0A1M7PEP0</accession>